<evidence type="ECO:0000313" key="6">
    <source>
        <dbReference type="Proteomes" id="UP000535937"/>
    </source>
</evidence>
<keyword evidence="6" id="KW-1185">Reference proteome</keyword>
<dbReference type="Gene3D" id="1.20.90.10">
    <property type="entry name" value="Phospholipase A2 domain"/>
    <property type="match status" value="1"/>
</dbReference>
<feature type="compositionally biased region" description="Acidic residues" evidence="3">
    <location>
        <begin position="811"/>
        <end position="835"/>
    </location>
</feature>
<evidence type="ECO:0000256" key="3">
    <source>
        <dbReference type="SAM" id="MobiDB-lite"/>
    </source>
</evidence>
<dbReference type="InterPro" id="IPR028974">
    <property type="entry name" value="TSP_type-3_rpt"/>
</dbReference>
<dbReference type="GO" id="GO:0005509">
    <property type="term" value="F:calcium ion binding"/>
    <property type="evidence" value="ECO:0007669"/>
    <property type="project" value="InterPro"/>
</dbReference>
<feature type="compositionally biased region" description="Low complexity" evidence="3">
    <location>
        <begin position="1637"/>
        <end position="1648"/>
    </location>
</feature>
<dbReference type="Pfam" id="PF09136">
    <property type="entry name" value="Glucodextran_B"/>
    <property type="match status" value="1"/>
</dbReference>
<dbReference type="GO" id="GO:0006644">
    <property type="term" value="P:phospholipid metabolic process"/>
    <property type="evidence" value="ECO:0007669"/>
    <property type="project" value="InterPro"/>
</dbReference>
<feature type="chain" id="PRO_5030791288" description="Thrombospondin type 3 repeat-containing protein" evidence="4">
    <location>
        <begin position="46"/>
        <end position="1853"/>
    </location>
</feature>
<protein>
    <recommendedName>
        <fullName evidence="7">Thrombospondin type 3 repeat-containing protein</fullName>
    </recommendedName>
</protein>
<evidence type="ECO:0000256" key="1">
    <source>
        <dbReference type="ARBA" id="ARBA00022729"/>
    </source>
</evidence>
<dbReference type="Pfam" id="PF13715">
    <property type="entry name" value="CarbopepD_reg_2"/>
    <property type="match status" value="1"/>
</dbReference>
<feature type="region of interest" description="Disordered" evidence="3">
    <location>
        <begin position="1580"/>
        <end position="1654"/>
    </location>
</feature>
<dbReference type="Gene3D" id="4.10.1080.10">
    <property type="entry name" value="TSP type-3 repeat"/>
    <property type="match status" value="2"/>
</dbReference>
<dbReference type="InterPro" id="IPR008969">
    <property type="entry name" value="CarboxyPept-like_regulatory"/>
</dbReference>
<evidence type="ECO:0000256" key="2">
    <source>
        <dbReference type="ARBA" id="ARBA00022837"/>
    </source>
</evidence>
<feature type="compositionally biased region" description="Basic and acidic residues" evidence="3">
    <location>
        <begin position="1583"/>
        <end position="1595"/>
    </location>
</feature>
<name>A0A7W4WFC0_9GAMM</name>
<dbReference type="PANTHER" id="PTHR10199:SF119">
    <property type="entry name" value="RE20510P"/>
    <property type="match status" value="1"/>
</dbReference>
<feature type="region of interest" description="Disordered" evidence="3">
    <location>
        <begin position="1700"/>
        <end position="1720"/>
    </location>
</feature>
<dbReference type="RefSeq" id="WP_183463099.1">
    <property type="nucleotide sequence ID" value="NZ_JACHWZ010000025.1"/>
</dbReference>
<dbReference type="GO" id="GO:0050482">
    <property type="term" value="P:arachidonate secretion"/>
    <property type="evidence" value="ECO:0007669"/>
    <property type="project" value="InterPro"/>
</dbReference>
<feature type="compositionally biased region" description="Acidic residues" evidence="3">
    <location>
        <begin position="883"/>
        <end position="892"/>
    </location>
</feature>
<dbReference type="EMBL" id="JACHWZ010000025">
    <property type="protein sequence ID" value="MBB3063166.1"/>
    <property type="molecule type" value="Genomic_DNA"/>
</dbReference>
<keyword evidence="2" id="KW-0106">Calcium</keyword>
<dbReference type="Gene3D" id="2.60.40.1120">
    <property type="entry name" value="Carboxypeptidase-like, regulatory domain"/>
    <property type="match status" value="2"/>
</dbReference>
<organism evidence="5 6">
    <name type="scientific">Microbulbifer rhizosphaerae</name>
    <dbReference type="NCBI Taxonomy" id="1562603"/>
    <lineage>
        <taxon>Bacteria</taxon>
        <taxon>Pseudomonadati</taxon>
        <taxon>Pseudomonadota</taxon>
        <taxon>Gammaproteobacteria</taxon>
        <taxon>Cellvibrionales</taxon>
        <taxon>Microbulbiferaceae</taxon>
        <taxon>Microbulbifer</taxon>
    </lineage>
</organism>
<dbReference type="GO" id="GO:0007155">
    <property type="term" value="P:cell adhesion"/>
    <property type="evidence" value="ECO:0007669"/>
    <property type="project" value="InterPro"/>
</dbReference>
<dbReference type="Gene3D" id="2.60.40.10">
    <property type="entry name" value="Immunoglobulins"/>
    <property type="match status" value="2"/>
</dbReference>
<reference evidence="5 6" key="1">
    <citation type="submission" date="2020-08" db="EMBL/GenBank/DDBJ databases">
        <title>Genomic Encyclopedia of Type Strains, Phase III (KMG-III): the genomes of soil and plant-associated and newly described type strains.</title>
        <authorList>
            <person name="Whitman W."/>
        </authorList>
    </citation>
    <scope>NUCLEOTIDE SEQUENCE [LARGE SCALE GENOMIC DNA]</scope>
    <source>
        <strain evidence="5 6">CECT 8799</strain>
    </source>
</reference>
<dbReference type="SUPFAM" id="SSF103647">
    <property type="entry name" value="TSP type-3 repeat"/>
    <property type="match status" value="2"/>
</dbReference>
<evidence type="ECO:0008006" key="7">
    <source>
        <dbReference type="Google" id="ProtNLM"/>
    </source>
</evidence>
<dbReference type="InterPro" id="IPR036444">
    <property type="entry name" value="PLipase_A2_dom_sf"/>
</dbReference>
<feature type="region of interest" description="Disordered" evidence="3">
    <location>
        <begin position="713"/>
        <end position="899"/>
    </location>
</feature>
<dbReference type="SUPFAM" id="SSF49464">
    <property type="entry name" value="Carboxypeptidase regulatory domain-like"/>
    <property type="match status" value="1"/>
</dbReference>
<gene>
    <name evidence="5" type="ORF">FHS09_004019</name>
</gene>
<evidence type="ECO:0000313" key="5">
    <source>
        <dbReference type="EMBL" id="MBB3063166.1"/>
    </source>
</evidence>
<feature type="signal peptide" evidence="4">
    <location>
        <begin position="1"/>
        <end position="45"/>
    </location>
</feature>
<feature type="compositionally biased region" description="Basic and acidic residues" evidence="3">
    <location>
        <begin position="1617"/>
        <end position="1636"/>
    </location>
</feature>
<dbReference type="Pfam" id="PF02412">
    <property type="entry name" value="TSP_3"/>
    <property type="match status" value="4"/>
</dbReference>
<proteinExistence type="predicted"/>
<dbReference type="InterPro" id="IPR003367">
    <property type="entry name" value="Thrombospondin_3-like_rpt"/>
</dbReference>
<comment type="caution">
    <text evidence="5">The sequence shown here is derived from an EMBL/GenBank/DDBJ whole genome shotgun (WGS) entry which is preliminary data.</text>
</comment>
<accession>A0A7W4WFC0</accession>
<dbReference type="Proteomes" id="UP000535937">
    <property type="component" value="Unassembled WGS sequence"/>
</dbReference>
<sequence>MYLAYFCRFFGSFFAGFPSTRKQQLAALQQCLIAIVLAVSVPAAAAEPGEFQVYGPELFVRDHFFPFDGKDLHKFSAGAAQDNPLSLLHAGYGNSGKSTFGRGRGVQKKAGAAGLDWLWTDSDWLHKLLKHMGPYRAERSFPAPVVGDIYLLRVYNGPEDTRRVVAGRVLLNGRQMLGPRDFARGWWGFSNWWGSKRRKDFFEFAVSLNETNSLQVEINGRPGSGLRIEVVGLDSDAPQIESEIVPPANEEGWHNSDATVSFICSDALSGIANCSEPVVVSEEGADQQVSGSAVDLAQNTASVTASVSLDKAAPEMVASTAPEANAAGWHKSAVTFSYSCSDALSGVLSCPQERLLESEGRDQAVAATARDKAGNTVETVTPVNIDFTPPEISVQASPAANAAGWNNTDVAVQFACSDALSGIASCSDAQAVSQEGAGLAITGLSEDIAGNSRSVSTRLNIDKTPPLISALVSPAANDAGWHNSDATVSFDCSDTLSGIVNCPETQTLTEEGQGREVSGSASDLAGNGRGTSLVLNLDKTPPQLDVEFSAEPNAAGWHSAPVTLTYSCSDALSGVAACPQAKTMAEEGEQLVVSASAQDKAGNSAQSELSLKIDQTAPSLAFTSPTNGAALVDRRPQLLLAVNDNLILDATSLSVAANGIQLAASCQLENGVANCSLQNDLPAGQVSLSASVSDMAGNSATAAVAISIDSDGDGVADDKDLCPDTPAGEAVDSEGCSESQRDDDGDGVANSLDQCPGTPAGEAANGDGCSPSQLDTDGDGILNADDQCPNTVPGTPVEADGCDNSQRDSDQDGVIDLEDAFPEDPEESSDLDGDGTGDNADTDRDGDGVENDLDLFPENPNESADLDEDGIGDNADTDRDGDGVENDSDAFPDDPSRHKLPVVMINSPATLSTVGHTPVTVTGVVDPDAVAFTVNGLAVPYGGGQFSAQVSLHEGHNTVVARMVDATGTVSTASISVALDLTPPYITVDSHEDGQTVHSDKVSVTGLINDIVRGTIEEDEATVTVNGVAASIVNRSYQALDIPLQEGENTLTVEAVDQVGNSASQTFTLSYEPLTGQRLEIISGNGQSAKINTELSEPLAVKVLDNGGNPVVDKNVVFRVIQGSGIIGIGTELEGRGVLAKTDAEGIAYTRYRLGQRAGVGNQKVRARVVGYGDEAVFSASASGNIGNKLSVNSGNNQRGGTHQPLPAPFVVVVTDEGANVVPDARIRFEVVNGGGHFQNDSTVYETQTDGDGRASAHLMMGGVTGLDQQRVKATLLDAPVVDGVKQTITAGFTASAFKPGDAGDTSISGVVMDNQDTPLPGVTVRVDGTTRQAVSDAEGQFKITEVPAGPVHLIADGSTTTVEGEYPALAYNLVTVSGVDNPLSSPIYMVKLNTENAVWAGKEDVELTLPEVPGFKLEIPAGSVTFPDGSREGYVSVTVVNSSKVPMTPPNGMQPQFIVTIQPTNALFDPPARLTLPNVDGHTPGAQVEMFSFDHDLEEFVAIGLGSISEDGTVIRSNPGVGVVRAGWHCGAQPGGSGTPNNCDYCHDCDGTNCILAPDREAETQIPGNCYRETCGGGKGVLDPKDEPEDKPNDCVDPSCDPSKPAPWDDTETPDIEDKPGDCRAPVCKDGKGTEEYTSSETPSEDSGIPAYECKKCSDDGPAADSSKNGVRTNDGQSCCFDGGTIAASVDYETLQSSCPNKTQNEGRDHQIDGCSNSPDNVENAVIETRYLENFDKYVTLPEWGSVVGAVDNGNTGNITRPCNLHDICYQTCGKTQLSCDQALEGGMRNTCAASYPNQCPYQDEDNCLDYAQEREYCFDAASFYFTVLSDWDAGSSAYQERQSQYCMCCPE</sequence>
<dbReference type="InterPro" id="IPR013783">
    <property type="entry name" value="Ig-like_fold"/>
</dbReference>
<dbReference type="GO" id="GO:0004623">
    <property type="term" value="F:phospholipase A2 activity"/>
    <property type="evidence" value="ECO:0007669"/>
    <property type="project" value="InterPro"/>
</dbReference>
<evidence type="ECO:0000256" key="4">
    <source>
        <dbReference type="SAM" id="SignalP"/>
    </source>
</evidence>
<dbReference type="PANTHER" id="PTHR10199">
    <property type="entry name" value="THROMBOSPONDIN"/>
    <property type="match status" value="1"/>
</dbReference>
<keyword evidence="1 4" id="KW-0732">Signal</keyword>